<dbReference type="EMBL" id="KV454011">
    <property type="protein sequence ID" value="ODV98475.1"/>
    <property type="molecule type" value="Genomic_DNA"/>
</dbReference>
<feature type="domain" description="GATOR2 complex protein MIO zinc-ribbon like" evidence="5">
    <location>
        <begin position="908"/>
        <end position="979"/>
    </location>
</feature>
<feature type="domain" description="MIOS-like alpha-solenoid" evidence="6">
    <location>
        <begin position="542"/>
        <end position="788"/>
    </location>
</feature>
<feature type="compositionally biased region" description="Polar residues" evidence="4">
    <location>
        <begin position="422"/>
        <end position="460"/>
    </location>
</feature>
<evidence type="ECO:0000313" key="7">
    <source>
        <dbReference type="EMBL" id="ODV98475.1"/>
    </source>
</evidence>
<gene>
    <name evidence="7" type="ORF">PACTADRAFT_14911</name>
</gene>
<proteinExistence type="inferred from homology"/>
<accession>A0A1E4U386</accession>
<feature type="compositionally biased region" description="Acidic residues" evidence="4">
    <location>
        <begin position="479"/>
        <end position="503"/>
    </location>
</feature>
<evidence type="ECO:0000313" key="8">
    <source>
        <dbReference type="Proteomes" id="UP000094236"/>
    </source>
</evidence>
<dbReference type="Gene3D" id="2.130.10.10">
    <property type="entry name" value="YVTN repeat-like/Quinoprotein amine dehydrogenase"/>
    <property type="match status" value="1"/>
</dbReference>
<evidence type="ECO:0000256" key="4">
    <source>
        <dbReference type="SAM" id="MobiDB-lite"/>
    </source>
</evidence>
<feature type="domain" description="GATOR2 complex protein MIO zinc-ribbon like" evidence="5">
    <location>
        <begin position="1071"/>
        <end position="1118"/>
    </location>
</feature>
<dbReference type="PANTHER" id="PTHR16453:SF9">
    <property type="entry name" value="GATOR COMPLEX PROTEIN MIOS"/>
    <property type="match status" value="1"/>
</dbReference>
<name>A0A1E4U386_PACTA</name>
<sequence length="1118" mass="124434">MVGSIVRTFNWDVHNEQRYLAVNREDVSLYQTDNSAKNEDESIVKLSTKTGFDSINCSNYSQKDVGLTCVGQINGNAYVFDITSPSSSLLSLKPKQSRPCNSISFNNNGLLALGFDKARQDTSLQIWNIEHYSKIGSNDHISKPLMSYVQNEVVLSTCFHPEEQNNLITGSYKFLREFDLRSEKPVFQLASTCTAGIAVDPFTPYLFASYGEDGTLSVWDRRKLTSINKNLPASKAANASSHANVVSEGPLLTFNKLLNDTRKNTYSAACFRYSSLRRGEFSTLFNGDLIRRWNTGIVPPLRSEIKKYETFLHSNNNHLEGNAHISKPSESLFVVKVNDVKTKYERVISFDYNPDPNSPFGINFVCMRQSGSVYRMSVVESPTALELDSFNDIVFSGVSGTFTKLVKDVVEQKITEDKPNKATASELNNHNAISSATNGNRRFSKNIDNLASSTEINSGGNHKGEKGEDRDVEKRINFDDDEGDEEKEEEDIEDAEEEEEGDDILLSPLEGESRSGSHDIYTVGDSLIDPEELLENDISSTIRRRTMLGYGTNCEKNIALVESLITVESNLHLRNTWRWLAISGESLRSKTMISNNVDLGYEGVLGIWNGVESFVNQRRCRFALDEKRFIKAVKEIVSVRSETHAQNLSIDINSDKYSQRRLCLYVVGWDFTKQELDDRLKLLVEKGKYEKAAGWAVFHGDVLKAVEILGNSKKERLRIMSTAIAGYVAYKDIPNNAPWKEQCRRMASELGDPYLRSIFAFIADNDWWDVLDESSLPLQEKLGVALRFLSDRDLSIYLNRIADKAINSGELEGLILTGITPKGVDLLQSYVDKTSDVQTAALISSFGCPRYFNDERVEHWVESYRTLLNSWSLFNVRAKFDVARSKLSEAFTGDLTIKPVQRQVFLQCSRCNKNIFQPTKANHNIKRFNGTNNSSASVVASNSAASRFGKPDTAKGKCPHCGASLPRCAICLLTLGSPIPDEIANGFVGASSRANAGSGANANTNASANANASAGDSDKTQMAAHAKNDRNNNSNHHHQHHYGGREFSFIESNGGGAVALGGSAAAATTNNTIERKFKEWFSFCLSCNHGMHSGHAEEWFSKHYVCPVPDCNCRCNSK</sequence>
<comment type="similarity">
    <text evidence="1">Belongs to the WD repeat mio family.</text>
</comment>
<dbReference type="STRING" id="669874.A0A1E4U386"/>
<evidence type="ECO:0000256" key="3">
    <source>
        <dbReference type="ARBA" id="ARBA00022737"/>
    </source>
</evidence>
<dbReference type="Proteomes" id="UP000094236">
    <property type="component" value="Unassembled WGS sequence"/>
</dbReference>
<feature type="region of interest" description="Disordered" evidence="4">
    <location>
        <begin position="417"/>
        <end position="518"/>
    </location>
</feature>
<dbReference type="InterPro" id="IPR015943">
    <property type="entry name" value="WD40/YVTN_repeat-like_dom_sf"/>
</dbReference>
<dbReference type="PANTHER" id="PTHR16453">
    <property type="entry name" value="WD40 DOMAIN-CONTAINING PROTEIN MIO FAMILY MEMBER"/>
    <property type="match status" value="1"/>
</dbReference>
<dbReference type="Pfam" id="PF21719">
    <property type="entry name" value="MIOS_a-sol"/>
    <property type="match status" value="1"/>
</dbReference>
<dbReference type="Pfam" id="PF17034">
    <property type="entry name" value="zinc_ribbon_16"/>
    <property type="match status" value="2"/>
</dbReference>
<dbReference type="InterPro" id="IPR049092">
    <property type="entry name" value="MIOS_a-sol"/>
</dbReference>
<dbReference type="OrthoDB" id="341486at2759"/>
<organism evidence="7 8">
    <name type="scientific">Pachysolen tannophilus NRRL Y-2460</name>
    <dbReference type="NCBI Taxonomy" id="669874"/>
    <lineage>
        <taxon>Eukaryota</taxon>
        <taxon>Fungi</taxon>
        <taxon>Dikarya</taxon>
        <taxon>Ascomycota</taxon>
        <taxon>Saccharomycotina</taxon>
        <taxon>Pichiomycetes</taxon>
        <taxon>Pachysolenaceae</taxon>
        <taxon>Pachysolen</taxon>
    </lineage>
</organism>
<protein>
    <submittedName>
        <fullName evidence="7">Uncharacterized protein</fullName>
    </submittedName>
</protein>
<evidence type="ECO:0000256" key="2">
    <source>
        <dbReference type="ARBA" id="ARBA00022574"/>
    </source>
</evidence>
<dbReference type="GO" id="GO:0035859">
    <property type="term" value="C:Seh1-associated complex"/>
    <property type="evidence" value="ECO:0007669"/>
    <property type="project" value="EnsemblFungi"/>
</dbReference>
<keyword evidence="8" id="KW-1185">Reference proteome</keyword>
<dbReference type="InterPro" id="IPR037593">
    <property type="entry name" value="MIOS/Sea4"/>
</dbReference>
<keyword evidence="3" id="KW-0677">Repeat</keyword>
<reference evidence="8" key="1">
    <citation type="submission" date="2016-05" db="EMBL/GenBank/DDBJ databases">
        <title>Comparative genomics of biotechnologically important yeasts.</title>
        <authorList>
            <consortium name="DOE Joint Genome Institute"/>
            <person name="Riley R."/>
            <person name="Haridas S."/>
            <person name="Wolfe K.H."/>
            <person name="Lopes M.R."/>
            <person name="Hittinger C.T."/>
            <person name="Goker M."/>
            <person name="Salamov A."/>
            <person name="Wisecaver J."/>
            <person name="Long T.M."/>
            <person name="Aerts A.L."/>
            <person name="Barry K."/>
            <person name="Choi C."/>
            <person name="Clum A."/>
            <person name="Coughlan A.Y."/>
            <person name="Deshpande S."/>
            <person name="Douglass A.P."/>
            <person name="Hanson S.J."/>
            <person name="Klenk H.-P."/>
            <person name="Labutti K."/>
            <person name="Lapidus A."/>
            <person name="Lindquist E."/>
            <person name="Lipzen A."/>
            <person name="Meier-Kolthoff J.P."/>
            <person name="Ohm R.A."/>
            <person name="Otillar R.P."/>
            <person name="Pangilinan J."/>
            <person name="Peng Y."/>
            <person name="Rokas A."/>
            <person name="Rosa C.A."/>
            <person name="Scheuner C."/>
            <person name="Sibirny A.A."/>
            <person name="Slot J.C."/>
            <person name="Stielow J.B."/>
            <person name="Sun H."/>
            <person name="Kurtzman C.P."/>
            <person name="Blackwell M."/>
            <person name="Grigoriev I.V."/>
            <person name="Jeffries T.W."/>
        </authorList>
    </citation>
    <scope>NUCLEOTIDE SEQUENCE [LARGE SCALE GENOMIC DNA]</scope>
    <source>
        <strain evidence="8">NRRL Y-2460</strain>
    </source>
</reference>
<keyword evidence="2" id="KW-0853">WD repeat</keyword>
<feature type="compositionally biased region" description="Low complexity" evidence="4">
    <location>
        <begin position="998"/>
        <end position="1015"/>
    </location>
</feature>
<dbReference type="CDD" id="cd16691">
    <property type="entry name" value="mRING-H2-C3H3C2_Mio"/>
    <property type="match status" value="1"/>
</dbReference>
<evidence type="ECO:0000259" key="6">
    <source>
        <dbReference type="Pfam" id="PF21719"/>
    </source>
</evidence>
<dbReference type="Pfam" id="PF21720">
    <property type="entry name" value="MIOS_WD40"/>
    <property type="match status" value="1"/>
</dbReference>
<feature type="compositionally biased region" description="Basic and acidic residues" evidence="4">
    <location>
        <begin position="462"/>
        <end position="478"/>
    </location>
</feature>
<feature type="region of interest" description="Disordered" evidence="4">
    <location>
        <begin position="998"/>
        <end position="1041"/>
    </location>
</feature>
<dbReference type="AlphaFoldDB" id="A0A1E4U386"/>
<dbReference type="InterPro" id="IPR031488">
    <property type="entry name" value="Zn_ribbon_mio"/>
</dbReference>
<dbReference type="GO" id="GO:1904263">
    <property type="term" value="P:positive regulation of TORC1 signaling"/>
    <property type="evidence" value="ECO:0007669"/>
    <property type="project" value="EnsemblFungi"/>
</dbReference>
<evidence type="ECO:0000256" key="1">
    <source>
        <dbReference type="ARBA" id="ARBA00009713"/>
    </source>
</evidence>
<dbReference type="InterPro" id="IPR036322">
    <property type="entry name" value="WD40_repeat_dom_sf"/>
</dbReference>
<evidence type="ECO:0000259" key="5">
    <source>
        <dbReference type="Pfam" id="PF17034"/>
    </source>
</evidence>
<dbReference type="GO" id="GO:0005737">
    <property type="term" value="C:cytoplasm"/>
    <property type="evidence" value="ECO:0007669"/>
    <property type="project" value="TreeGrafter"/>
</dbReference>
<dbReference type="SUPFAM" id="SSF50978">
    <property type="entry name" value="WD40 repeat-like"/>
    <property type="match status" value="1"/>
</dbReference>